<accession>A0A3A4NV91</accession>
<evidence type="ECO:0000256" key="1">
    <source>
        <dbReference type="SAM" id="Coils"/>
    </source>
</evidence>
<keyword evidence="2" id="KW-1133">Transmembrane helix</keyword>
<dbReference type="Pfam" id="PF13514">
    <property type="entry name" value="AAA_27"/>
    <property type="match status" value="1"/>
</dbReference>
<dbReference type="Proteomes" id="UP000265882">
    <property type="component" value="Unassembled WGS sequence"/>
</dbReference>
<gene>
    <name evidence="4" type="ORF">C4520_08210</name>
</gene>
<comment type="caution">
    <text evidence="4">The sequence shown here is derived from an EMBL/GenBank/DDBJ whole genome shotgun (WGS) entry which is preliminary data.</text>
</comment>
<feature type="domain" description="YhaN AAA" evidence="3">
    <location>
        <begin position="1"/>
        <end position="138"/>
    </location>
</feature>
<feature type="coiled-coil region" evidence="1">
    <location>
        <begin position="396"/>
        <end position="423"/>
    </location>
</feature>
<protein>
    <recommendedName>
        <fullName evidence="3">YhaN AAA domain-containing protein</fullName>
    </recommendedName>
</protein>
<feature type="transmembrane region" description="Helical" evidence="2">
    <location>
        <begin position="371"/>
        <end position="394"/>
    </location>
</feature>
<proteinExistence type="predicted"/>
<dbReference type="SUPFAM" id="SSF52540">
    <property type="entry name" value="P-loop containing nucleoside triphosphate hydrolases"/>
    <property type="match status" value="2"/>
</dbReference>
<dbReference type="PANTHER" id="PTHR41259">
    <property type="entry name" value="DOUBLE-STRAND BREAK REPAIR RAD50 ATPASE, PUTATIVE-RELATED"/>
    <property type="match status" value="1"/>
</dbReference>
<evidence type="ECO:0000313" key="4">
    <source>
        <dbReference type="EMBL" id="RJP22475.1"/>
    </source>
</evidence>
<evidence type="ECO:0000313" key="5">
    <source>
        <dbReference type="Proteomes" id="UP000265882"/>
    </source>
</evidence>
<feature type="transmembrane region" description="Helical" evidence="2">
    <location>
        <begin position="346"/>
        <end position="365"/>
    </location>
</feature>
<feature type="coiled-coil region" evidence="1">
    <location>
        <begin position="462"/>
        <end position="565"/>
    </location>
</feature>
<dbReference type="InterPro" id="IPR038734">
    <property type="entry name" value="YhaN_AAA"/>
</dbReference>
<evidence type="ECO:0000259" key="3">
    <source>
        <dbReference type="Pfam" id="PF13514"/>
    </source>
</evidence>
<reference evidence="4 5" key="1">
    <citation type="journal article" date="2017" name="ISME J.">
        <title>Energy and carbon metabolisms in a deep terrestrial subsurface fluid microbial community.</title>
        <authorList>
            <person name="Momper L."/>
            <person name="Jungbluth S.P."/>
            <person name="Lee M.D."/>
            <person name="Amend J.P."/>
        </authorList>
    </citation>
    <scope>NUCLEOTIDE SEQUENCE [LARGE SCALE GENOMIC DNA]</scope>
    <source>
        <strain evidence="4">SURF_5</strain>
    </source>
</reference>
<keyword evidence="1" id="KW-0175">Coiled coil</keyword>
<organism evidence="4 5">
    <name type="scientific">Abyssobacteria bacterium (strain SURF_5)</name>
    <dbReference type="NCBI Taxonomy" id="2093360"/>
    <lineage>
        <taxon>Bacteria</taxon>
        <taxon>Pseudomonadati</taxon>
        <taxon>Candidatus Hydrogenedentota</taxon>
        <taxon>Candidatus Abyssobacteria</taxon>
    </lineage>
</organism>
<dbReference type="PANTHER" id="PTHR41259:SF1">
    <property type="entry name" value="DOUBLE-STRAND BREAK REPAIR RAD50 ATPASE, PUTATIVE-RELATED"/>
    <property type="match status" value="1"/>
</dbReference>
<dbReference type="EMBL" id="QZKU01000057">
    <property type="protein sequence ID" value="RJP22475.1"/>
    <property type="molecule type" value="Genomic_DNA"/>
</dbReference>
<evidence type="ECO:0000256" key="2">
    <source>
        <dbReference type="SAM" id="Phobius"/>
    </source>
</evidence>
<keyword evidence="2" id="KW-0472">Membrane</keyword>
<dbReference type="InterPro" id="IPR027417">
    <property type="entry name" value="P-loop_NTPase"/>
</dbReference>
<name>A0A3A4NV91_ABYX5</name>
<sequence length="716" mass="81513">MRISALSIDGFGLFGGRFECDFPDGIALVVGDNESGKSTIVSAIGAILFGFGTESEKALFAPVLGVGPRSGSLEVVSQGKCYRFSRDFGTNRTKVELLENNGNVLFDGVARQAGRSDEKERYNRILNMVFGIESRDLFYSSIFVEQGKLPAKMDTVVRRIVSGSSSADYAVVLKNLRESCEDLTISVPWGRSASRKPRQIELLDQEIRSKRILLEESHSASTSLRELRGRLYSLEQKLKQVEQTITEKTTWEKNLEAFRAALERKTHTEENLRRCRKTKDEIERLQGQKEKLDSEIRAGYAEYLDLPETAEKDLFDLSLLDRSIVELQQRRRQCIQIRPAFRPARFAPATVAAGCLLAAFGILFFEGRAAVVAVVFGLAAATVPFLFAAVTLYLKRSAHQVKLNEIDDQLRRLMQQQEEQRKLYPALPTGDIGEILDRLRSLRRLVSEREKREEALKQHPPNEDVEAEYDRLSNDLITLNHEIKRLQEEYPRLADIERDAGIGSFLDKARTERKKAEVSLQDLMRERDDARYQLAALETREAMSEEALEEEIVESEARLARLKLHRSAYLQAVEVLEEVISEFRSSHLARIQEKAAEYLTTITGKECQVCLDEGLKPLYLEREEQRLVPEQLSQGAQDQLGFTLRLSAIDEMCGNIRLPIILDDPFVNFDEKRLDAVQKMLEKLSSLHQIILLTHDKRYCAWRPPSLVLENNVDSQ</sequence>
<dbReference type="Gene3D" id="3.40.50.300">
    <property type="entry name" value="P-loop containing nucleotide triphosphate hydrolases"/>
    <property type="match status" value="2"/>
</dbReference>
<dbReference type="AlphaFoldDB" id="A0A3A4NV91"/>
<feature type="coiled-coil region" evidence="1">
    <location>
        <begin position="275"/>
        <end position="302"/>
    </location>
</feature>
<keyword evidence="2" id="KW-0812">Transmembrane</keyword>